<dbReference type="Gene3D" id="3.30.1150.10">
    <property type="match status" value="1"/>
</dbReference>
<dbReference type="InterPro" id="IPR006260">
    <property type="entry name" value="TonB/TolA_C"/>
</dbReference>
<dbReference type="PANTHER" id="PTHR33446:SF2">
    <property type="entry name" value="PROTEIN TONB"/>
    <property type="match status" value="1"/>
</dbReference>
<keyword evidence="4" id="KW-1003">Cell membrane</keyword>
<organism evidence="12 13">
    <name type="scientific">Brevundimonas olei</name>
    <dbReference type="NCBI Taxonomy" id="657642"/>
    <lineage>
        <taxon>Bacteria</taxon>
        <taxon>Pseudomonadati</taxon>
        <taxon>Pseudomonadota</taxon>
        <taxon>Alphaproteobacteria</taxon>
        <taxon>Caulobacterales</taxon>
        <taxon>Caulobacteraceae</taxon>
        <taxon>Brevundimonas</taxon>
    </lineage>
</organism>
<evidence type="ECO:0000256" key="5">
    <source>
        <dbReference type="ARBA" id="ARBA00022519"/>
    </source>
</evidence>
<dbReference type="SUPFAM" id="SSF74653">
    <property type="entry name" value="TolA/TonB C-terminal domain"/>
    <property type="match status" value="1"/>
</dbReference>
<feature type="region of interest" description="Disordered" evidence="10">
    <location>
        <begin position="1"/>
        <end position="22"/>
    </location>
</feature>
<sequence length="250" mass="26861">MRLTAAPVSFAASPPPGRPVRRSRRRNLMAMSAAVLLHAAPFIVLLKVGAAAPPPPEPQAIAVELIRFDASPVQAPSERAPGEEQAQRAQNTPGSRQPAQKVVPRLAAVDTPSAALASPVQPETSPAAQTPQPPSPATTAPLARPAPPAAQASSTPQEWRARVLAHLDRNKRYPAIAERQRQEGVVHLRFTMDRAGRVLSSSIVRGSGRPMLDREALAMLQRAQPLPPPPKDEPGDVIEIMTHVDFFTRR</sequence>
<comment type="subcellular location">
    <subcellularLocation>
        <location evidence="1">Cell inner membrane</location>
        <topology evidence="1">Single-pass membrane protein</topology>
        <orientation evidence="1">Periplasmic side</orientation>
    </subcellularLocation>
</comment>
<evidence type="ECO:0000256" key="8">
    <source>
        <dbReference type="ARBA" id="ARBA00022989"/>
    </source>
</evidence>
<keyword evidence="5" id="KW-0997">Cell inner membrane</keyword>
<dbReference type="InterPro" id="IPR037682">
    <property type="entry name" value="TonB_C"/>
</dbReference>
<keyword evidence="7" id="KW-0653">Protein transport</keyword>
<dbReference type="PANTHER" id="PTHR33446">
    <property type="entry name" value="PROTEIN TONB-RELATED"/>
    <property type="match status" value="1"/>
</dbReference>
<dbReference type="Pfam" id="PF03544">
    <property type="entry name" value="TonB_C"/>
    <property type="match status" value="1"/>
</dbReference>
<reference evidence="12 13" key="1">
    <citation type="submission" date="2024-02" db="EMBL/GenBank/DDBJ databases">
        <title>Distribution and functional of Brevundimonas-related endobacteria within Verticillium dahliae.</title>
        <authorList>
            <person name="Zeng H."/>
        </authorList>
    </citation>
    <scope>NUCLEOTIDE SEQUENCE [LARGE SCALE GENOMIC DNA]</scope>
    <source>
        <strain evidence="12 13">TRM 44200</strain>
    </source>
</reference>
<keyword evidence="8" id="KW-1133">Transmembrane helix</keyword>
<dbReference type="Proteomes" id="UP001363460">
    <property type="component" value="Chromosome"/>
</dbReference>
<keyword evidence="9" id="KW-0472">Membrane</keyword>
<evidence type="ECO:0000256" key="6">
    <source>
        <dbReference type="ARBA" id="ARBA00022692"/>
    </source>
</evidence>
<feature type="region of interest" description="Disordered" evidence="10">
    <location>
        <begin position="74"/>
        <end position="158"/>
    </location>
</feature>
<gene>
    <name evidence="12" type="ORF">V8J38_10135</name>
</gene>
<evidence type="ECO:0000256" key="2">
    <source>
        <dbReference type="ARBA" id="ARBA00006555"/>
    </source>
</evidence>
<feature type="domain" description="TonB C-terminal" evidence="11">
    <location>
        <begin position="158"/>
        <end position="250"/>
    </location>
</feature>
<feature type="compositionally biased region" description="Low complexity" evidence="10">
    <location>
        <begin position="121"/>
        <end position="130"/>
    </location>
</feature>
<dbReference type="InterPro" id="IPR051045">
    <property type="entry name" value="TonB-dependent_transducer"/>
</dbReference>
<protein>
    <submittedName>
        <fullName evidence="12">Energy transducer TonB</fullName>
    </submittedName>
</protein>
<comment type="similarity">
    <text evidence="2">Belongs to the TonB family.</text>
</comment>
<dbReference type="EMBL" id="CP146369">
    <property type="protein sequence ID" value="WWT53619.1"/>
    <property type="molecule type" value="Genomic_DNA"/>
</dbReference>
<evidence type="ECO:0000256" key="4">
    <source>
        <dbReference type="ARBA" id="ARBA00022475"/>
    </source>
</evidence>
<keyword evidence="3" id="KW-0813">Transport</keyword>
<feature type="compositionally biased region" description="Polar residues" evidence="10">
    <location>
        <begin position="87"/>
        <end position="98"/>
    </location>
</feature>
<evidence type="ECO:0000256" key="10">
    <source>
        <dbReference type="SAM" id="MobiDB-lite"/>
    </source>
</evidence>
<evidence type="ECO:0000313" key="12">
    <source>
        <dbReference type="EMBL" id="WWT53619.1"/>
    </source>
</evidence>
<keyword evidence="6" id="KW-0812">Transmembrane</keyword>
<evidence type="ECO:0000256" key="7">
    <source>
        <dbReference type="ARBA" id="ARBA00022927"/>
    </source>
</evidence>
<keyword evidence="13" id="KW-1185">Reference proteome</keyword>
<accession>A0ABZ2IBC5</accession>
<name>A0ABZ2IBC5_9CAUL</name>
<dbReference type="NCBIfam" id="TIGR01352">
    <property type="entry name" value="tonB_Cterm"/>
    <property type="match status" value="1"/>
</dbReference>
<evidence type="ECO:0000256" key="3">
    <source>
        <dbReference type="ARBA" id="ARBA00022448"/>
    </source>
</evidence>
<feature type="compositionally biased region" description="Low complexity" evidence="10">
    <location>
        <begin position="137"/>
        <end position="157"/>
    </location>
</feature>
<proteinExistence type="inferred from homology"/>
<evidence type="ECO:0000259" key="11">
    <source>
        <dbReference type="PROSITE" id="PS52015"/>
    </source>
</evidence>
<feature type="compositionally biased region" description="Low complexity" evidence="10">
    <location>
        <begin position="1"/>
        <end position="12"/>
    </location>
</feature>
<dbReference type="PROSITE" id="PS52015">
    <property type="entry name" value="TONB_CTD"/>
    <property type="match status" value="1"/>
</dbReference>
<evidence type="ECO:0000256" key="9">
    <source>
        <dbReference type="ARBA" id="ARBA00023136"/>
    </source>
</evidence>
<evidence type="ECO:0000313" key="13">
    <source>
        <dbReference type="Proteomes" id="UP001363460"/>
    </source>
</evidence>
<dbReference type="RefSeq" id="WP_291783724.1">
    <property type="nucleotide sequence ID" value="NZ_CP146369.1"/>
</dbReference>
<evidence type="ECO:0000256" key="1">
    <source>
        <dbReference type="ARBA" id="ARBA00004383"/>
    </source>
</evidence>